<keyword evidence="3" id="KW-1185">Reference proteome</keyword>
<evidence type="ECO:0000256" key="1">
    <source>
        <dbReference type="SAM" id="MobiDB-lite"/>
    </source>
</evidence>
<organism evidence="2 3">
    <name type="scientific">Jatropha curcas</name>
    <name type="common">Barbados nut</name>
    <dbReference type="NCBI Taxonomy" id="180498"/>
    <lineage>
        <taxon>Eukaryota</taxon>
        <taxon>Viridiplantae</taxon>
        <taxon>Streptophyta</taxon>
        <taxon>Embryophyta</taxon>
        <taxon>Tracheophyta</taxon>
        <taxon>Spermatophyta</taxon>
        <taxon>Magnoliopsida</taxon>
        <taxon>eudicotyledons</taxon>
        <taxon>Gunneridae</taxon>
        <taxon>Pentapetalae</taxon>
        <taxon>rosids</taxon>
        <taxon>fabids</taxon>
        <taxon>Malpighiales</taxon>
        <taxon>Euphorbiaceae</taxon>
        <taxon>Crotonoideae</taxon>
        <taxon>Jatropheae</taxon>
        <taxon>Jatropha</taxon>
    </lineage>
</organism>
<feature type="region of interest" description="Disordered" evidence="1">
    <location>
        <begin position="43"/>
        <end position="76"/>
    </location>
</feature>
<feature type="compositionally biased region" description="Polar residues" evidence="1">
    <location>
        <begin position="60"/>
        <end position="69"/>
    </location>
</feature>
<reference evidence="2 3" key="1">
    <citation type="journal article" date="2014" name="PLoS ONE">
        <title>Global Analysis of Gene Expression Profiles in Physic Nut (Jatropha curcas L.) Seedlings Exposed to Salt Stress.</title>
        <authorList>
            <person name="Zhang L."/>
            <person name="Zhang C."/>
            <person name="Wu P."/>
            <person name="Chen Y."/>
            <person name="Li M."/>
            <person name="Jiang H."/>
            <person name="Wu G."/>
        </authorList>
    </citation>
    <scope>NUCLEOTIDE SEQUENCE [LARGE SCALE GENOMIC DNA]</scope>
    <source>
        <strain evidence="3">cv. GZQX0401</strain>
        <tissue evidence="2">Young leaves</tissue>
    </source>
</reference>
<feature type="compositionally biased region" description="Low complexity" evidence="1">
    <location>
        <begin position="48"/>
        <end position="58"/>
    </location>
</feature>
<evidence type="ECO:0000313" key="2">
    <source>
        <dbReference type="EMBL" id="KDP36469.1"/>
    </source>
</evidence>
<sequence>MARGRAFDSNASGNGPRGVRAKDAVHIDEEGLSLLLLLQPPVPPSLPSIPSSSTPLGPVESSSASQSPTALEAKKYGREPTPMKVFTYTHTNDHDGSTFVDRHALGVNAGSNAESRIDELALYLEVVGGEKKRKVYGIGSQASQFYCGSGLAFDASAASS</sequence>
<proteinExistence type="predicted"/>
<protein>
    <submittedName>
        <fullName evidence="2">Uncharacterized protein</fullName>
    </submittedName>
</protein>
<gene>
    <name evidence="2" type="ORF">JCGZ_08599</name>
</gene>
<feature type="region of interest" description="Disordered" evidence="1">
    <location>
        <begin position="1"/>
        <end position="24"/>
    </location>
</feature>
<evidence type="ECO:0000313" key="3">
    <source>
        <dbReference type="Proteomes" id="UP000027138"/>
    </source>
</evidence>
<accession>A0A067KX84</accession>
<name>A0A067KX84_JATCU</name>
<dbReference type="EMBL" id="KK914435">
    <property type="protein sequence ID" value="KDP36469.1"/>
    <property type="molecule type" value="Genomic_DNA"/>
</dbReference>
<dbReference type="OrthoDB" id="1302510at2759"/>
<dbReference type="AlphaFoldDB" id="A0A067KX84"/>
<dbReference type="Proteomes" id="UP000027138">
    <property type="component" value="Unassembled WGS sequence"/>
</dbReference>